<dbReference type="AlphaFoldDB" id="A0A9P6X218"/>
<reference evidence="3" key="1">
    <citation type="journal article" date="2020" name="Microb. Genom.">
        <title>Genetic diversity of clinical and environmental Mucorales isolates obtained from an investigation of mucormycosis cases among solid organ transplant recipients.</title>
        <authorList>
            <person name="Nguyen M.H."/>
            <person name="Kaul D."/>
            <person name="Muto C."/>
            <person name="Cheng S.J."/>
            <person name="Richter R.A."/>
            <person name="Bruno V.M."/>
            <person name="Liu G."/>
            <person name="Beyhan S."/>
            <person name="Sundermann A.J."/>
            <person name="Mounaud S."/>
            <person name="Pasculle A.W."/>
            <person name="Nierman W.C."/>
            <person name="Driscoll E."/>
            <person name="Cumbie R."/>
            <person name="Clancy C.J."/>
            <person name="Dupont C.L."/>
        </authorList>
    </citation>
    <scope>NUCLEOTIDE SEQUENCE</scope>
    <source>
        <strain evidence="3">GL11</strain>
    </source>
</reference>
<feature type="domain" description="Reverse transcriptase" evidence="2">
    <location>
        <begin position="718"/>
        <end position="1000"/>
    </location>
</feature>
<organism evidence="3 4">
    <name type="scientific">Rhizopus oryzae</name>
    <name type="common">Mucormycosis agent</name>
    <name type="synonym">Rhizopus arrhizus var. delemar</name>
    <dbReference type="NCBI Taxonomy" id="64495"/>
    <lineage>
        <taxon>Eukaryota</taxon>
        <taxon>Fungi</taxon>
        <taxon>Fungi incertae sedis</taxon>
        <taxon>Mucoromycota</taxon>
        <taxon>Mucoromycotina</taxon>
        <taxon>Mucoromycetes</taxon>
        <taxon>Mucorales</taxon>
        <taxon>Mucorineae</taxon>
        <taxon>Rhizopodaceae</taxon>
        <taxon>Rhizopus</taxon>
    </lineage>
</organism>
<dbReference type="PANTHER" id="PTHR31635">
    <property type="entry name" value="REVERSE TRANSCRIPTASE DOMAIN-CONTAINING PROTEIN-RELATED"/>
    <property type="match status" value="1"/>
</dbReference>
<feature type="region of interest" description="Disordered" evidence="1">
    <location>
        <begin position="279"/>
        <end position="309"/>
    </location>
</feature>
<feature type="compositionally biased region" description="Acidic residues" evidence="1">
    <location>
        <begin position="282"/>
        <end position="297"/>
    </location>
</feature>
<keyword evidence="4" id="KW-1185">Reference proteome</keyword>
<evidence type="ECO:0000259" key="2">
    <source>
        <dbReference type="PROSITE" id="PS50878"/>
    </source>
</evidence>
<protein>
    <recommendedName>
        <fullName evidence="2">Reverse transcriptase domain-containing protein</fullName>
    </recommendedName>
</protein>
<comment type="caution">
    <text evidence="3">The sequence shown here is derived from an EMBL/GenBank/DDBJ whole genome shotgun (WGS) entry which is preliminary data.</text>
</comment>
<dbReference type="CDD" id="cd01650">
    <property type="entry name" value="RT_nLTR_like"/>
    <property type="match status" value="1"/>
</dbReference>
<accession>A0A9P6X218</accession>
<evidence type="ECO:0000313" key="4">
    <source>
        <dbReference type="Proteomes" id="UP000716291"/>
    </source>
</evidence>
<dbReference type="EMBL" id="JAANQT010001916">
    <property type="protein sequence ID" value="KAG1303617.1"/>
    <property type="molecule type" value="Genomic_DNA"/>
</dbReference>
<proteinExistence type="predicted"/>
<name>A0A9P6X218_RHIOR</name>
<dbReference type="SUPFAM" id="SSF56672">
    <property type="entry name" value="DNA/RNA polymerases"/>
    <property type="match status" value="1"/>
</dbReference>
<evidence type="ECO:0000256" key="1">
    <source>
        <dbReference type="SAM" id="MobiDB-lite"/>
    </source>
</evidence>
<dbReference type="PANTHER" id="PTHR31635:SF196">
    <property type="entry name" value="REVERSE TRANSCRIPTASE DOMAIN-CONTAINING PROTEIN-RELATED"/>
    <property type="match status" value="1"/>
</dbReference>
<dbReference type="InterPro" id="IPR000477">
    <property type="entry name" value="RT_dom"/>
</dbReference>
<sequence>MVLSNSQTFNSEAGFHFSPPFRKPRHKSYAQAVTTATKVSLMHDHIMPPHSDESSRLNTLQTSISRTSRTKGAFLFDISPCKGKYTDQQSMVLLKEQHPNVHACVPLSDEPRRYLEIYIMPQKDYNDIAQTGLTFSDVNLVVYSRAALGESAKVVNLKLTHLPMLPAEEVKKGLAKSWLSLVILWMTPVRLKNRNFKQLAIKLVGVNLLMISFMRLGTICLHGAAIVIKKGIPKLNVLNPEHVSFVTPAIKMVTDPLSVLSYQTSLPAPSLSLDQTATTLDTADDPDDFQYQEEGGEDMSITSEGTSDDRIDNEELSQLKQDPGKPALQTHNIDNRLEPNDLTETSSYTTNKELRAIETHASTPELIQSLDIHFQAKESHWTPHVDSCFQNCMEVNDMSVIPTFQRHQSNTLVSSVIDYIYAGLNIHHTLKDAQVICLHQSWSDYSILHISFTAGLSPTGPGLWRANPIYASHPDLQKQLIDKITKQMNNFEHSTLTPEEKWDKVKFATKKVIRNYSYTYVDWRTSTIRHLERKRNRILRGKSPMTLRTQLITPIDKVLGRLQQELTTIEGLKAGAKWREQGEKSAGFFKRLHQQRTIQQHMTAIKHLDTDPSNETRTSDPDVMREIVQKYYQQLYTTDRMTEVEIDKYLQTINFNRQVDSLENDALIAPITLDDLLEQVKRSPNQSSPGQDGLGYQFLNVLFRIPALQPLILEVYNRTLTSEVTPSSWKEIRVRLLPKKGDLTNLKNWRPISLINCDVKIFTRVLNLRLSTIVNDIIEPSQTDFIRGRFIGDNGLLLHLVIQQAQFTKYSGLGLLLDQEKAYDRVNPQYLVRVLKSFGFHDKFVRCIHHLFFGNSVQINANVFFSQTIDQQRGLRQGDPLSPLLFNLALEPLLLAINQDNEIIGYTFFDSDTEHRVKILAYADDICTILHNVNDYDRVQHHLLRYSTVSNAKFNKHKTEAFSLNGHPEDSWQSFVQRQQISTYHTASSPAPFRYLGYHIIYNASQRVFLQNKLLAEVKDQVPIYSQRQLSLQGRATIMNTLILSKIWYSLRLFQPTQSFFQSLRTIIYGFVWKRKRLLVSFEQLCFPIAQGGLGVLNPQLQHLVLQLRHLRHIFDDPNPQSLVHTAVSHHLSIIAGHEEFNFISLVVLAFRKHKLNQPWSILHAIYKAYDHFDIVHDFSSLSISNQLKLPLNKMLTSIPDLHWLHRHPRFPASFFFIIDDQTRRLRLRVRDEYPIKPGLCHRLYKDILQR</sequence>
<dbReference type="InterPro" id="IPR043502">
    <property type="entry name" value="DNA/RNA_pol_sf"/>
</dbReference>
<dbReference type="PROSITE" id="PS50878">
    <property type="entry name" value="RT_POL"/>
    <property type="match status" value="1"/>
</dbReference>
<dbReference type="Pfam" id="PF00078">
    <property type="entry name" value="RVT_1"/>
    <property type="match status" value="1"/>
</dbReference>
<dbReference type="Proteomes" id="UP000716291">
    <property type="component" value="Unassembled WGS sequence"/>
</dbReference>
<evidence type="ECO:0000313" key="3">
    <source>
        <dbReference type="EMBL" id="KAG1303617.1"/>
    </source>
</evidence>
<gene>
    <name evidence="3" type="ORF">G6F64_009920</name>
</gene>